<feature type="domain" description="PDZ" evidence="6">
    <location>
        <begin position="87"/>
        <end position="160"/>
    </location>
</feature>
<dbReference type="CDD" id="cd06782">
    <property type="entry name" value="cpPDZ_CPP-like"/>
    <property type="match status" value="1"/>
</dbReference>
<evidence type="ECO:0000256" key="1">
    <source>
        <dbReference type="ARBA" id="ARBA00009179"/>
    </source>
</evidence>
<protein>
    <submittedName>
        <fullName evidence="7">S41 family peptidase</fullName>
    </submittedName>
</protein>
<dbReference type="EMBL" id="JABZGR010000005">
    <property type="protein sequence ID" value="MBF0969975.1"/>
    <property type="molecule type" value="Genomic_DNA"/>
</dbReference>
<evidence type="ECO:0000313" key="7">
    <source>
        <dbReference type="EMBL" id="MBF0969975.1"/>
    </source>
</evidence>
<dbReference type="InterPro" id="IPR036034">
    <property type="entry name" value="PDZ_sf"/>
</dbReference>
<accession>A0A929RVG9</accession>
<evidence type="ECO:0000256" key="3">
    <source>
        <dbReference type="ARBA" id="ARBA00022801"/>
    </source>
</evidence>
<sequence>MSKNKRRFIPLLVSIGVVVGILLGSFFASHFAGNRLNIINTSSNKINDLLHLVDDQYVDSVNIPDLVEKSMPGILAQLDPHSTYVSAKDVEASMQGLNGSFSGIGVQFTIYKDTVRIIQIVKGGPSESKGLQAGDCITAVDGKPFVGEVVTNDEVLKRLKGPKGSKVTLSIKRVGEKRIFNTTITRGDVPVKSIDAVYMATPSIGYIRITSFSSTTYPEFLAALARLNQSDFKGLVIDLRGNLGGYLDAAVKIANEFLPKGRLIVYTEGRKSPRHDYVSDGRGTYQNIPLVLLVDENTASASEILSGAIQDNDRGMVVGRRTFGKGLVQEAIEFRDNSMLRLTIARYYTPSGRCVQKPYKPGDELDYQEDLLLRAKHGEYYNADSIRANGEKYKTRLGRIVYGGGGIIPDKFIPLDTIGMTSYFKEAYLNGLMFQYAYVFTTTHHEALSKYKTEGEVVNYLHKQDLVNNFATFSAQNGLRRRNNLIKESASLIKRYIITRILDNQLGVQASIEYANSFDMGVKTAIAIIESGNAFPKVSTSQTNNTTAAISPSYSLQYGANAQLAKAYFFSPFVCFQNDGLYGVAGEDFDKQQKKIFLYFV</sequence>
<dbReference type="Pfam" id="PF03572">
    <property type="entry name" value="Peptidase_S41"/>
    <property type="match status" value="1"/>
</dbReference>
<dbReference type="GO" id="GO:0007165">
    <property type="term" value="P:signal transduction"/>
    <property type="evidence" value="ECO:0007669"/>
    <property type="project" value="TreeGrafter"/>
</dbReference>
<dbReference type="SUPFAM" id="SSF50156">
    <property type="entry name" value="PDZ domain-like"/>
    <property type="match status" value="1"/>
</dbReference>
<organism evidence="7 8">
    <name type="scientific">Alloprevotella tannerae</name>
    <dbReference type="NCBI Taxonomy" id="76122"/>
    <lineage>
        <taxon>Bacteria</taxon>
        <taxon>Pseudomonadati</taxon>
        <taxon>Bacteroidota</taxon>
        <taxon>Bacteroidia</taxon>
        <taxon>Bacteroidales</taxon>
        <taxon>Prevotellaceae</taxon>
        <taxon>Alloprevotella</taxon>
    </lineage>
</organism>
<gene>
    <name evidence="7" type="ORF">HXK21_02880</name>
</gene>
<keyword evidence="4 5" id="KW-0720">Serine protease</keyword>
<dbReference type="InterPro" id="IPR005151">
    <property type="entry name" value="Tail-specific_protease"/>
</dbReference>
<dbReference type="GO" id="GO:0008236">
    <property type="term" value="F:serine-type peptidase activity"/>
    <property type="evidence" value="ECO:0007669"/>
    <property type="project" value="UniProtKB-KW"/>
</dbReference>
<evidence type="ECO:0000256" key="4">
    <source>
        <dbReference type="ARBA" id="ARBA00022825"/>
    </source>
</evidence>
<dbReference type="PANTHER" id="PTHR32060:SF30">
    <property type="entry name" value="CARBOXY-TERMINAL PROCESSING PROTEASE CTPA"/>
    <property type="match status" value="1"/>
</dbReference>
<dbReference type="InterPro" id="IPR029045">
    <property type="entry name" value="ClpP/crotonase-like_dom_sf"/>
</dbReference>
<reference evidence="7" key="1">
    <citation type="submission" date="2020-04" db="EMBL/GenBank/DDBJ databases">
        <title>Deep metagenomics examines the oral microbiome during advanced dental caries in children, revealing novel taxa and co-occurrences with host molecules.</title>
        <authorList>
            <person name="Baker J.L."/>
            <person name="Morton J.T."/>
            <person name="Dinis M."/>
            <person name="Alvarez R."/>
            <person name="Tran N.C."/>
            <person name="Knight R."/>
            <person name="Edlund A."/>
        </authorList>
    </citation>
    <scope>NUCLEOTIDE SEQUENCE</scope>
    <source>
        <strain evidence="7">JCVI_34_bin.1</strain>
    </source>
</reference>
<dbReference type="SMART" id="SM00245">
    <property type="entry name" value="TSPc"/>
    <property type="match status" value="1"/>
</dbReference>
<dbReference type="AlphaFoldDB" id="A0A929RVG9"/>
<proteinExistence type="inferred from homology"/>
<dbReference type="PROSITE" id="PS50106">
    <property type="entry name" value="PDZ"/>
    <property type="match status" value="1"/>
</dbReference>
<evidence type="ECO:0000259" key="6">
    <source>
        <dbReference type="PROSITE" id="PS50106"/>
    </source>
</evidence>
<dbReference type="Gene3D" id="3.30.750.44">
    <property type="match status" value="1"/>
</dbReference>
<comment type="similarity">
    <text evidence="1 5">Belongs to the peptidase S41A family.</text>
</comment>
<dbReference type="GO" id="GO:0030288">
    <property type="term" value="C:outer membrane-bounded periplasmic space"/>
    <property type="evidence" value="ECO:0007669"/>
    <property type="project" value="TreeGrafter"/>
</dbReference>
<dbReference type="Pfam" id="PF13180">
    <property type="entry name" value="PDZ_2"/>
    <property type="match status" value="1"/>
</dbReference>
<dbReference type="InterPro" id="IPR004447">
    <property type="entry name" value="Peptidase_S41A"/>
</dbReference>
<dbReference type="Proteomes" id="UP000704068">
    <property type="component" value="Unassembled WGS sequence"/>
</dbReference>
<dbReference type="InterPro" id="IPR001478">
    <property type="entry name" value="PDZ"/>
</dbReference>
<dbReference type="SMART" id="SM00228">
    <property type="entry name" value="PDZ"/>
    <property type="match status" value="1"/>
</dbReference>
<dbReference type="PANTHER" id="PTHR32060">
    <property type="entry name" value="TAIL-SPECIFIC PROTEASE"/>
    <property type="match status" value="1"/>
</dbReference>
<dbReference type="SUPFAM" id="SSF52096">
    <property type="entry name" value="ClpP/crotonase"/>
    <property type="match status" value="1"/>
</dbReference>
<name>A0A929RVG9_9BACT</name>
<evidence type="ECO:0000256" key="5">
    <source>
        <dbReference type="RuleBase" id="RU004404"/>
    </source>
</evidence>
<dbReference type="Gene3D" id="3.90.226.10">
    <property type="entry name" value="2-enoyl-CoA Hydratase, Chain A, domain 1"/>
    <property type="match status" value="1"/>
</dbReference>
<keyword evidence="2 5" id="KW-0645">Protease</keyword>
<dbReference type="GO" id="GO:0004175">
    <property type="term" value="F:endopeptidase activity"/>
    <property type="evidence" value="ECO:0007669"/>
    <property type="project" value="TreeGrafter"/>
</dbReference>
<dbReference type="RefSeq" id="WP_303763158.1">
    <property type="nucleotide sequence ID" value="NZ_JABZGR010000005.1"/>
</dbReference>
<evidence type="ECO:0000313" key="8">
    <source>
        <dbReference type="Proteomes" id="UP000704068"/>
    </source>
</evidence>
<dbReference type="CDD" id="cd07560">
    <property type="entry name" value="Peptidase_S41_CPP"/>
    <property type="match status" value="1"/>
</dbReference>
<dbReference type="NCBIfam" id="TIGR00225">
    <property type="entry name" value="prc"/>
    <property type="match status" value="1"/>
</dbReference>
<dbReference type="GO" id="GO:0006508">
    <property type="term" value="P:proteolysis"/>
    <property type="evidence" value="ECO:0007669"/>
    <property type="project" value="UniProtKB-KW"/>
</dbReference>
<keyword evidence="3 5" id="KW-0378">Hydrolase</keyword>
<evidence type="ECO:0000256" key="2">
    <source>
        <dbReference type="ARBA" id="ARBA00022670"/>
    </source>
</evidence>
<comment type="caution">
    <text evidence="7">The sequence shown here is derived from an EMBL/GenBank/DDBJ whole genome shotgun (WGS) entry which is preliminary data.</text>
</comment>
<dbReference type="Gene3D" id="2.30.42.10">
    <property type="match status" value="1"/>
</dbReference>